<gene>
    <name evidence="1" type="ORF">CLV96_3704</name>
</gene>
<dbReference type="AlphaFoldDB" id="A0A4R8MQX9"/>
<comment type="caution">
    <text evidence="1">The sequence shown here is derived from an EMBL/GenBank/DDBJ whole genome shotgun (WGS) entry which is preliminary data.</text>
</comment>
<dbReference type="Proteomes" id="UP000294684">
    <property type="component" value="Unassembled WGS sequence"/>
</dbReference>
<dbReference type="SUPFAM" id="SSF103088">
    <property type="entry name" value="OmpA-like"/>
    <property type="match status" value="1"/>
</dbReference>
<dbReference type="EMBL" id="SORO01000004">
    <property type="protein sequence ID" value="TDY67283.1"/>
    <property type="molecule type" value="Genomic_DNA"/>
</dbReference>
<dbReference type="InterPro" id="IPR036737">
    <property type="entry name" value="OmpA-like_sf"/>
</dbReference>
<dbReference type="OrthoDB" id="344524at2"/>
<dbReference type="RefSeq" id="WP_004786358.1">
    <property type="nucleotide sequence ID" value="NZ_SORO01000004.1"/>
</dbReference>
<dbReference type="Gene3D" id="3.30.1330.60">
    <property type="entry name" value="OmpA-like domain"/>
    <property type="match status" value="1"/>
</dbReference>
<keyword evidence="2" id="KW-1185">Reference proteome</keyword>
<protein>
    <recommendedName>
        <fullName evidence="3">Cell envelope biogenesis protein OmpA</fullName>
    </recommendedName>
</protein>
<evidence type="ECO:0000313" key="2">
    <source>
        <dbReference type="Proteomes" id="UP000294684"/>
    </source>
</evidence>
<name>A0A4R8MQX9_LEPME</name>
<evidence type="ECO:0008006" key="3">
    <source>
        <dbReference type="Google" id="ProtNLM"/>
    </source>
</evidence>
<proteinExistence type="predicted"/>
<evidence type="ECO:0000313" key="1">
    <source>
        <dbReference type="EMBL" id="TDY67283.1"/>
    </source>
</evidence>
<organism evidence="1 2">
    <name type="scientific">Leptospira meyeri</name>
    <dbReference type="NCBI Taxonomy" id="29508"/>
    <lineage>
        <taxon>Bacteria</taxon>
        <taxon>Pseudomonadati</taxon>
        <taxon>Spirochaetota</taxon>
        <taxon>Spirochaetia</taxon>
        <taxon>Leptospirales</taxon>
        <taxon>Leptospiraceae</taxon>
        <taxon>Leptospira</taxon>
    </lineage>
</organism>
<accession>A0A4R8MQX9</accession>
<dbReference type="STRING" id="1193051.LEP1GSC017_0999"/>
<reference evidence="1 2" key="1">
    <citation type="submission" date="2019-03" db="EMBL/GenBank/DDBJ databases">
        <title>Genomic Encyclopedia of Archaeal and Bacterial Type Strains, Phase II (KMG-II): from individual species to whole genera.</title>
        <authorList>
            <person name="Goeker M."/>
        </authorList>
    </citation>
    <scope>NUCLEOTIDE SEQUENCE [LARGE SCALE GENOMIC DNA]</scope>
    <source>
        <strain evidence="1 2">DSM 21537</strain>
    </source>
</reference>
<dbReference type="GeneID" id="79828964"/>
<sequence length="159" mass="17973">MMAFVFLVLVGIGFILVWFWKKSSKTKNSAIAVCKEKSLITEKNTNVMESQTMEFSVLFGAGLSYLEKQSMDWLREHLNPSILSQIGSISLTGSADASGNLATNRRLVKERIQSVEKYLVSIGISKNKIKKNYLEPCFGKSPELRKLLRSVMIQYKIET</sequence>